<dbReference type="Gene3D" id="3.40.50.300">
    <property type="entry name" value="P-loop containing nucleotide triphosphate hydrolases"/>
    <property type="match status" value="1"/>
</dbReference>
<dbReference type="EMBL" id="BMXP01000002">
    <property type="protein sequence ID" value="GGW77808.1"/>
    <property type="molecule type" value="Genomic_DNA"/>
</dbReference>
<evidence type="ECO:0000313" key="5">
    <source>
        <dbReference type="EMBL" id="GGW77808.1"/>
    </source>
</evidence>
<accession>A0A918JIP0</accession>
<organism evidence="5 6">
    <name type="scientific">Alteromonas halophila</name>
    <dbReference type="NCBI Taxonomy" id="516698"/>
    <lineage>
        <taxon>Bacteria</taxon>
        <taxon>Pseudomonadati</taxon>
        <taxon>Pseudomonadota</taxon>
        <taxon>Gammaproteobacteria</taxon>
        <taxon>Alteromonadales</taxon>
        <taxon>Alteromonadaceae</taxon>
        <taxon>Alteromonas/Salinimonas group</taxon>
        <taxon>Alteromonas</taxon>
    </lineage>
</organism>
<dbReference type="PROSITE" id="PS50893">
    <property type="entry name" value="ABC_TRANSPORTER_2"/>
    <property type="match status" value="1"/>
</dbReference>
<keyword evidence="3 5" id="KW-0067">ATP-binding</keyword>
<evidence type="ECO:0000256" key="3">
    <source>
        <dbReference type="ARBA" id="ARBA00022840"/>
    </source>
</evidence>
<evidence type="ECO:0000256" key="1">
    <source>
        <dbReference type="ARBA" id="ARBA00022448"/>
    </source>
</evidence>
<dbReference type="InterPro" id="IPR027417">
    <property type="entry name" value="P-loop_NTPase"/>
</dbReference>
<dbReference type="InterPro" id="IPR003439">
    <property type="entry name" value="ABC_transporter-like_ATP-bd"/>
</dbReference>
<feature type="domain" description="ABC transporter" evidence="4">
    <location>
        <begin position="1"/>
        <end position="211"/>
    </location>
</feature>
<dbReference type="SMART" id="SM00382">
    <property type="entry name" value="AAA"/>
    <property type="match status" value="1"/>
</dbReference>
<keyword evidence="1" id="KW-0813">Transport</keyword>
<dbReference type="Pfam" id="PF00005">
    <property type="entry name" value="ABC_tran"/>
    <property type="match status" value="1"/>
</dbReference>
<dbReference type="GO" id="GO:0016887">
    <property type="term" value="F:ATP hydrolysis activity"/>
    <property type="evidence" value="ECO:0007669"/>
    <property type="project" value="InterPro"/>
</dbReference>
<dbReference type="AlphaFoldDB" id="A0A918JIP0"/>
<gene>
    <name evidence="5" type="ORF">GCM10007391_07960</name>
</gene>
<dbReference type="PANTHER" id="PTHR42781">
    <property type="entry name" value="SPERMIDINE/PUTRESCINE IMPORT ATP-BINDING PROTEIN POTA"/>
    <property type="match status" value="1"/>
</dbReference>
<proteinExistence type="predicted"/>
<reference evidence="5" key="2">
    <citation type="submission" date="2020-09" db="EMBL/GenBank/DDBJ databases">
        <authorList>
            <person name="Sun Q."/>
            <person name="Kim S."/>
        </authorList>
    </citation>
    <scope>NUCLEOTIDE SEQUENCE</scope>
    <source>
        <strain evidence="5">KCTC 22164</strain>
    </source>
</reference>
<dbReference type="PANTHER" id="PTHR42781:SF4">
    <property type="entry name" value="SPERMIDINE_PUTRESCINE IMPORT ATP-BINDING PROTEIN POTA"/>
    <property type="match status" value="1"/>
</dbReference>
<dbReference type="InterPro" id="IPR003593">
    <property type="entry name" value="AAA+_ATPase"/>
</dbReference>
<comment type="caution">
    <text evidence="5">The sequence shown here is derived from an EMBL/GenBank/DDBJ whole genome shotgun (WGS) entry which is preliminary data.</text>
</comment>
<evidence type="ECO:0000313" key="6">
    <source>
        <dbReference type="Proteomes" id="UP000631300"/>
    </source>
</evidence>
<dbReference type="RefSeq" id="WP_189403813.1">
    <property type="nucleotide sequence ID" value="NZ_BMXP01000002.1"/>
</dbReference>
<keyword evidence="2" id="KW-0547">Nucleotide-binding</keyword>
<evidence type="ECO:0000259" key="4">
    <source>
        <dbReference type="PROSITE" id="PS50893"/>
    </source>
</evidence>
<dbReference type="SUPFAM" id="SSF52540">
    <property type="entry name" value="P-loop containing nucleoside triphosphate hydrolases"/>
    <property type="match status" value="1"/>
</dbReference>
<name>A0A918JIP0_9ALTE</name>
<protein>
    <submittedName>
        <fullName evidence="5">ABC transporter ATP-binding protein</fullName>
    </submittedName>
</protein>
<dbReference type="PROSITE" id="PS00211">
    <property type="entry name" value="ABC_TRANSPORTER_1"/>
    <property type="match status" value="1"/>
</dbReference>
<reference evidence="5" key="1">
    <citation type="journal article" date="2014" name="Int. J. Syst. Evol. Microbiol.">
        <title>Complete genome sequence of Corynebacterium casei LMG S-19264T (=DSM 44701T), isolated from a smear-ripened cheese.</title>
        <authorList>
            <consortium name="US DOE Joint Genome Institute (JGI-PGF)"/>
            <person name="Walter F."/>
            <person name="Albersmeier A."/>
            <person name="Kalinowski J."/>
            <person name="Ruckert C."/>
        </authorList>
    </citation>
    <scope>NUCLEOTIDE SEQUENCE</scope>
    <source>
        <strain evidence="5">KCTC 22164</strain>
    </source>
</reference>
<keyword evidence="6" id="KW-1185">Reference proteome</keyword>
<evidence type="ECO:0000256" key="2">
    <source>
        <dbReference type="ARBA" id="ARBA00022741"/>
    </source>
</evidence>
<dbReference type="InterPro" id="IPR050093">
    <property type="entry name" value="ABC_SmlMolc_Importer"/>
</dbReference>
<dbReference type="GO" id="GO:0005524">
    <property type="term" value="F:ATP binding"/>
    <property type="evidence" value="ECO:0007669"/>
    <property type="project" value="UniProtKB-KW"/>
</dbReference>
<dbReference type="InterPro" id="IPR017871">
    <property type="entry name" value="ABC_transporter-like_CS"/>
</dbReference>
<dbReference type="Proteomes" id="UP000631300">
    <property type="component" value="Unassembled WGS sequence"/>
</dbReference>
<sequence length="211" mass="23070">MSLALQQLRIYRHDTCMLSLDCCIAPGEVVSVTGPSGSGKSTLLNVVMGLQELPFRYDGEIMLNGKPLDAVAPHKRNLGMLYQDPLLFEHLTAGENIAFAVPPAARRGQTKTALRDSITAQLDKVGLGDLYTRPVQTLSGGQQARVALLRTLASKPQAVLLDEPFSKLDTTRRAQIRDWVFATLREQQLPALLVTHDNDDVRAAGGRIIEV</sequence>